<reference evidence="1 2" key="1">
    <citation type="journal article" date="2016" name="Environ. Microbiol.">
        <title>New Methyloceanibacter diversity from North Sea sediments includes methanotroph containing solely the soluble methane monooxygenase.</title>
        <authorList>
            <person name="Vekeman B."/>
            <person name="Kerckhof F.M."/>
            <person name="Cremers G."/>
            <person name="de Vos P."/>
            <person name="Vandamme P."/>
            <person name="Boon N."/>
            <person name="Op den Camp H.J."/>
            <person name="Heylen K."/>
        </authorList>
    </citation>
    <scope>NUCLEOTIDE SEQUENCE [LARGE SCALE GENOMIC DNA]</scope>
    <source>
        <strain evidence="1 2">R-67177</strain>
    </source>
</reference>
<sequence length="92" mass="10824">MNAEPPFEIVGRQHGRPARLAIRCKDSHHWLCLTLREFESQMRFRQTLRDAVAYSDPPIPCPDALREPVSEEQWDAWFKKALGDFKEKEQSQ</sequence>
<dbReference type="Proteomes" id="UP000095042">
    <property type="component" value="Unassembled WGS sequence"/>
</dbReference>
<keyword evidence="2" id="KW-1185">Reference proteome</keyword>
<accession>A0A1E3W9K0</accession>
<organism evidence="1 2">
    <name type="scientific">Methyloceanibacter marginalis</name>
    <dbReference type="NCBI Taxonomy" id="1774971"/>
    <lineage>
        <taxon>Bacteria</taxon>
        <taxon>Pseudomonadati</taxon>
        <taxon>Pseudomonadota</taxon>
        <taxon>Alphaproteobacteria</taxon>
        <taxon>Hyphomicrobiales</taxon>
        <taxon>Hyphomicrobiaceae</taxon>
        <taxon>Methyloceanibacter</taxon>
    </lineage>
</organism>
<protein>
    <submittedName>
        <fullName evidence="1">Uncharacterized protein</fullName>
    </submittedName>
</protein>
<name>A0A1E3W9K0_9HYPH</name>
<dbReference type="EMBL" id="LPWD01000292">
    <property type="protein sequence ID" value="ODS02498.1"/>
    <property type="molecule type" value="Genomic_DNA"/>
</dbReference>
<dbReference type="AlphaFoldDB" id="A0A1E3W9K0"/>
<evidence type="ECO:0000313" key="2">
    <source>
        <dbReference type="Proteomes" id="UP000095042"/>
    </source>
</evidence>
<evidence type="ECO:0000313" key="1">
    <source>
        <dbReference type="EMBL" id="ODS02498.1"/>
    </source>
</evidence>
<comment type="caution">
    <text evidence="1">The sequence shown here is derived from an EMBL/GenBank/DDBJ whole genome shotgun (WGS) entry which is preliminary data.</text>
</comment>
<proteinExistence type="predicted"/>
<gene>
    <name evidence="1" type="ORF">AUC71_15035</name>
</gene>